<dbReference type="Pfam" id="PF18962">
    <property type="entry name" value="Por_Secre_tail"/>
    <property type="match status" value="1"/>
</dbReference>
<evidence type="ECO:0000259" key="1">
    <source>
        <dbReference type="Pfam" id="PF18962"/>
    </source>
</evidence>
<dbReference type="EMBL" id="BAABEZ010000024">
    <property type="protein sequence ID" value="GAA4458579.1"/>
    <property type="molecule type" value="Genomic_DNA"/>
</dbReference>
<feature type="domain" description="Secretion system C-terminal sorting" evidence="1">
    <location>
        <begin position="349"/>
        <end position="420"/>
    </location>
</feature>
<sequence length="427" mass="45676">MPLVIPIPSTIHFNTTIAMDYLGSNNTVNGTDYVRINNFPTSFLSTGLLVGYYDDQIAGKDAALVLIDRRRLPSVDFGALGYDFTQITAFTGWNYYNISHAWAYPQRLSDHGIYQNSSVNSVDVAFNLPMGIGGGSSGSPVLNIASANDINSSVKGIAYSILNAVFYPEVTAGGNLTNNAYSTTVRFTRISALESAIRENCWKNSSRDEISRSGIYKQAVRVPNPKPALDINQTISTATDLLGSIAAFTETTTDGMKVTQLTANNCNIGSFTLPASYPASATSPWQVVVTAKQVDVNPGFSYTASGSSELDLTIVGNYGTESATSRLADTAGSSATDATTAGQMPGFKVYPNPSPDGLFYLELPQSEQPVVYRGAIVSIDGKLLQQLTDMRSGGKVSFNLSQLPQGIYILKVQTSEGAIVFTTKITL</sequence>
<evidence type="ECO:0000313" key="3">
    <source>
        <dbReference type="Proteomes" id="UP001501410"/>
    </source>
</evidence>
<accession>A0ABP8N215</accession>
<evidence type="ECO:0000313" key="2">
    <source>
        <dbReference type="EMBL" id="GAA4458579.1"/>
    </source>
</evidence>
<dbReference type="InterPro" id="IPR026444">
    <property type="entry name" value="Secre_tail"/>
</dbReference>
<dbReference type="NCBIfam" id="TIGR04183">
    <property type="entry name" value="Por_Secre_tail"/>
    <property type="match status" value="1"/>
</dbReference>
<proteinExistence type="predicted"/>
<reference evidence="3" key="1">
    <citation type="journal article" date="2019" name="Int. J. Syst. Evol. Microbiol.">
        <title>The Global Catalogue of Microorganisms (GCM) 10K type strain sequencing project: providing services to taxonomists for standard genome sequencing and annotation.</title>
        <authorList>
            <consortium name="The Broad Institute Genomics Platform"/>
            <consortium name="The Broad Institute Genome Sequencing Center for Infectious Disease"/>
            <person name="Wu L."/>
            <person name="Ma J."/>
        </authorList>
    </citation>
    <scope>NUCLEOTIDE SEQUENCE [LARGE SCALE GENOMIC DNA]</scope>
    <source>
        <strain evidence="3">JCM 31921</strain>
    </source>
</reference>
<comment type="caution">
    <text evidence="2">The sequence shown here is derived from an EMBL/GenBank/DDBJ whole genome shotgun (WGS) entry which is preliminary data.</text>
</comment>
<dbReference type="RefSeq" id="WP_344828283.1">
    <property type="nucleotide sequence ID" value="NZ_BAABEZ010000024.1"/>
</dbReference>
<gene>
    <name evidence="2" type="ORF">GCM10023092_27090</name>
</gene>
<keyword evidence="3" id="KW-1185">Reference proteome</keyword>
<protein>
    <recommendedName>
        <fullName evidence="1">Secretion system C-terminal sorting domain-containing protein</fullName>
    </recommendedName>
</protein>
<dbReference type="Proteomes" id="UP001501410">
    <property type="component" value="Unassembled WGS sequence"/>
</dbReference>
<name>A0ABP8N215_9BACT</name>
<organism evidence="2 3">
    <name type="scientific">Rurimicrobium arvi</name>
    <dbReference type="NCBI Taxonomy" id="2049916"/>
    <lineage>
        <taxon>Bacteria</taxon>
        <taxon>Pseudomonadati</taxon>
        <taxon>Bacteroidota</taxon>
        <taxon>Chitinophagia</taxon>
        <taxon>Chitinophagales</taxon>
        <taxon>Chitinophagaceae</taxon>
        <taxon>Rurimicrobium</taxon>
    </lineage>
</organism>